<keyword evidence="1" id="KW-0805">Transcription regulation</keyword>
<evidence type="ECO:0000256" key="3">
    <source>
        <dbReference type="ARBA" id="ARBA00023163"/>
    </source>
</evidence>
<evidence type="ECO:0000256" key="2">
    <source>
        <dbReference type="ARBA" id="ARBA00023125"/>
    </source>
</evidence>
<dbReference type="InterPro" id="IPR018062">
    <property type="entry name" value="HTH_AraC-typ_CS"/>
</dbReference>
<evidence type="ECO:0000259" key="5">
    <source>
        <dbReference type="PROSITE" id="PS01124"/>
    </source>
</evidence>
<dbReference type="RefSeq" id="WP_132819042.1">
    <property type="nucleotide sequence ID" value="NZ_SMKI01000176.1"/>
</dbReference>
<dbReference type="GO" id="GO:0043565">
    <property type="term" value="F:sequence-specific DNA binding"/>
    <property type="evidence" value="ECO:0007669"/>
    <property type="project" value="InterPro"/>
</dbReference>
<gene>
    <name evidence="6" type="ORF">E1283_17730</name>
</gene>
<dbReference type="SMART" id="SM00342">
    <property type="entry name" value="HTH_ARAC"/>
    <property type="match status" value="1"/>
</dbReference>
<dbReference type="PROSITE" id="PS01124">
    <property type="entry name" value="HTH_ARAC_FAMILY_2"/>
    <property type="match status" value="1"/>
</dbReference>
<keyword evidence="3" id="KW-0804">Transcription</keyword>
<dbReference type="InterPro" id="IPR009057">
    <property type="entry name" value="Homeodomain-like_sf"/>
</dbReference>
<feature type="compositionally biased region" description="Low complexity" evidence="4">
    <location>
        <begin position="81"/>
        <end position="100"/>
    </location>
</feature>
<comment type="caution">
    <text evidence="6">The sequence shown here is derived from an EMBL/GenBank/DDBJ whole genome shotgun (WGS) entry which is preliminary data.</text>
</comment>
<name>A0A4V2Y2T4_9ACTN</name>
<dbReference type="InterPro" id="IPR018060">
    <property type="entry name" value="HTH_AraC"/>
</dbReference>
<dbReference type="SUPFAM" id="SSF46689">
    <property type="entry name" value="Homeodomain-like"/>
    <property type="match status" value="2"/>
</dbReference>
<accession>A0A4V2Y2T4</accession>
<evidence type="ECO:0000256" key="1">
    <source>
        <dbReference type="ARBA" id="ARBA00023015"/>
    </source>
</evidence>
<dbReference type="PANTHER" id="PTHR46796">
    <property type="entry name" value="HTH-TYPE TRANSCRIPTIONAL ACTIVATOR RHAS-RELATED"/>
    <property type="match status" value="1"/>
</dbReference>
<evidence type="ECO:0000256" key="4">
    <source>
        <dbReference type="SAM" id="MobiDB-lite"/>
    </source>
</evidence>
<feature type="domain" description="HTH araC/xylS-type" evidence="5">
    <location>
        <begin position="194"/>
        <end position="293"/>
    </location>
</feature>
<evidence type="ECO:0000313" key="7">
    <source>
        <dbReference type="Proteomes" id="UP000295345"/>
    </source>
</evidence>
<sequence>MDAFDELLRGIRANGVGLGRRELSPPWVLRPVEDASLTLYTPVRGGGWLTGAGAGPEPLRVAAGDTVVVRGPGPFVLADRPPSAGPVGPAEPAEPAEPVGDTTVLLSGTYRVRGRVAGRLLDVLPPVLVVPGGDGCAPVLDLLDAQAAGCPPGQQVVLDRLFDWVLVCALREWFDGREAGGEGWFGALGDETVGPALRAMHAAPDRPWTLAALAREAGVSRTTLAGRFTRLVGAPPLAYLTDWRMTLAADLLAESPDTTVAVVARRVGYADAFGFSAAFKRFHGLSPTAYRASCRPDADCVGAECAPA</sequence>
<reference evidence="6 7" key="1">
    <citation type="submission" date="2019-03" db="EMBL/GenBank/DDBJ databases">
        <title>Draft genome sequences of novel Actinobacteria.</title>
        <authorList>
            <person name="Sahin N."/>
            <person name="Ay H."/>
            <person name="Saygin H."/>
        </authorList>
    </citation>
    <scope>NUCLEOTIDE SEQUENCE [LARGE SCALE GENOMIC DNA]</scope>
    <source>
        <strain evidence="6 7">DSM 41900</strain>
    </source>
</reference>
<dbReference type="Pfam" id="PF12852">
    <property type="entry name" value="Cupin_6"/>
    <property type="match status" value="1"/>
</dbReference>
<dbReference type="InterPro" id="IPR032783">
    <property type="entry name" value="AraC_lig"/>
</dbReference>
<dbReference type="InterPro" id="IPR050204">
    <property type="entry name" value="AraC_XylS_family_regulators"/>
</dbReference>
<keyword evidence="2" id="KW-0238">DNA-binding</keyword>
<feature type="region of interest" description="Disordered" evidence="4">
    <location>
        <begin position="80"/>
        <end position="100"/>
    </location>
</feature>
<protein>
    <submittedName>
        <fullName evidence="6">AraC family transcriptional regulator</fullName>
    </submittedName>
</protein>
<dbReference type="Gene3D" id="1.10.10.60">
    <property type="entry name" value="Homeodomain-like"/>
    <property type="match status" value="2"/>
</dbReference>
<dbReference type="OrthoDB" id="241790at2"/>
<proteinExistence type="predicted"/>
<keyword evidence="7" id="KW-1185">Reference proteome</keyword>
<dbReference type="PROSITE" id="PS00041">
    <property type="entry name" value="HTH_ARAC_FAMILY_1"/>
    <property type="match status" value="1"/>
</dbReference>
<organism evidence="6 7">
    <name type="scientific">Streptomyces hainanensis</name>
    <dbReference type="NCBI Taxonomy" id="402648"/>
    <lineage>
        <taxon>Bacteria</taxon>
        <taxon>Bacillati</taxon>
        <taxon>Actinomycetota</taxon>
        <taxon>Actinomycetes</taxon>
        <taxon>Kitasatosporales</taxon>
        <taxon>Streptomycetaceae</taxon>
        <taxon>Streptomyces</taxon>
    </lineage>
</organism>
<dbReference type="AlphaFoldDB" id="A0A4V2Y2T4"/>
<dbReference type="PANTHER" id="PTHR46796:SF13">
    <property type="entry name" value="HTH-TYPE TRANSCRIPTIONAL ACTIVATOR RHAS"/>
    <property type="match status" value="1"/>
</dbReference>
<dbReference type="Proteomes" id="UP000295345">
    <property type="component" value="Unassembled WGS sequence"/>
</dbReference>
<evidence type="ECO:0000313" key="6">
    <source>
        <dbReference type="EMBL" id="TDC73895.1"/>
    </source>
</evidence>
<dbReference type="EMBL" id="SMKI01000176">
    <property type="protein sequence ID" value="TDC73895.1"/>
    <property type="molecule type" value="Genomic_DNA"/>
</dbReference>
<dbReference type="GO" id="GO:0003700">
    <property type="term" value="F:DNA-binding transcription factor activity"/>
    <property type="evidence" value="ECO:0007669"/>
    <property type="project" value="InterPro"/>
</dbReference>
<dbReference type="Pfam" id="PF12833">
    <property type="entry name" value="HTH_18"/>
    <property type="match status" value="1"/>
</dbReference>